<dbReference type="Pfam" id="PF02597">
    <property type="entry name" value="ThiS"/>
    <property type="match status" value="1"/>
</dbReference>
<accession>A0A939BUM6</accession>
<dbReference type="Proteomes" id="UP000663792">
    <property type="component" value="Unassembled WGS sequence"/>
</dbReference>
<name>A0A939BUM6_9ACTN</name>
<organism evidence="1 2">
    <name type="scientific">Nakamurella leprariae</name>
    <dbReference type="NCBI Taxonomy" id="2803911"/>
    <lineage>
        <taxon>Bacteria</taxon>
        <taxon>Bacillati</taxon>
        <taxon>Actinomycetota</taxon>
        <taxon>Actinomycetes</taxon>
        <taxon>Nakamurellales</taxon>
        <taxon>Nakamurellaceae</taxon>
        <taxon>Nakamurella</taxon>
    </lineage>
</organism>
<dbReference type="EMBL" id="JAERWK010000001">
    <property type="protein sequence ID" value="MBM9465683.1"/>
    <property type="molecule type" value="Genomic_DNA"/>
</dbReference>
<comment type="caution">
    <text evidence="1">The sequence shown here is derived from an EMBL/GenBank/DDBJ whole genome shotgun (WGS) entry which is preliminary data.</text>
</comment>
<dbReference type="Gene3D" id="3.10.20.30">
    <property type="match status" value="1"/>
</dbReference>
<dbReference type="InterPro" id="IPR016155">
    <property type="entry name" value="Mopterin_synth/thiamin_S_b"/>
</dbReference>
<dbReference type="SUPFAM" id="SSF54285">
    <property type="entry name" value="MoaD/ThiS"/>
    <property type="match status" value="1"/>
</dbReference>
<evidence type="ECO:0000313" key="1">
    <source>
        <dbReference type="EMBL" id="MBM9465683.1"/>
    </source>
</evidence>
<protein>
    <submittedName>
        <fullName evidence="1">Sulfur carrier protein ThiS</fullName>
    </submittedName>
</protein>
<dbReference type="NCBIfam" id="TIGR01683">
    <property type="entry name" value="thiS"/>
    <property type="match status" value="1"/>
</dbReference>
<dbReference type="CDD" id="cd00565">
    <property type="entry name" value="Ubl_ThiS"/>
    <property type="match status" value="1"/>
</dbReference>
<evidence type="ECO:0000313" key="2">
    <source>
        <dbReference type="Proteomes" id="UP000663792"/>
    </source>
</evidence>
<gene>
    <name evidence="1" type="primary">thiS</name>
    <name evidence="1" type="ORF">JL106_00125</name>
</gene>
<dbReference type="InterPro" id="IPR012675">
    <property type="entry name" value="Beta-grasp_dom_sf"/>
</dbReference>
<dbReference type="PANTHER" id="PTHR34472">
    <property type="entry name" value="SULFUR CARRIER PROTEIN THIS"/>
    <property type="match status" value="1"/>
</dbReference>
<dbReference type="PANTHER" id="PTHR34472:SF1">
    <property type="entry name" value="SULFUR CARRIER PROTEIN THIS"/>
    <property type="match status" value="1"/>
</dbReference>
<reference evidence="1" key="1">
    <citation type="submission" date="2021-01" db="EMBL/GenBank/DDBJ databases">
        <title>YIM 132084 draft genome.</title>
        <authorList>
            <person name="An D."/>
        </authorList>
    </citation>
    <scope>NUCLEOTIDE SEQUENCE</scope>
    <source>
        <strain evidence="1">YIM 132084</strain>
    </source>
</reference>
<dbReference type="InterPro" id="IPR010035">
    <property type="entry name" value="Thi_S"/>
</dbReference>
<dbReference type="AlphaFoldDB" id="A0A939BUM6"/>
<sequence>MITVTVNGERHQLDRGITVAGLLAVLDLPTEGVAVAIDAAVVPRARWASEVVDGAEVEVLSAVPGG</sequence>
<proteinExistence type="predicted"/>
<dbReference type="InterPro" id="IPR003749">
    <property type="entry name" value="ThiS/MoaD-like"/>
</dbReference>
<keyword evidence="2" id="KW-1185">Reference proteome</keyword>
<dbReference type="RefSeq" id="WP_205258641.1">
    <property type="nucleotide sequence ID" value="NZ_JAERWK010000001.1"/>
</dbReference>